<keyword evidence="2" id="KW-1185">Reference proteome</keyword>
<evidence type="ECO:0000313" key="1">
    <source>
        <dbReference type="EMBL" id="ANH78566.1"/>
    </source>
</evidence>
<keyword evidence="1" id="KW-0418">Kinase</keyword>
<dbReference type="EMBL" id="CP014639">
    <property type="protein sequence ID" value="ANH78566.1"/>
    <property type="molecule type" value="Genomic_DNA"/>
</dbReference>
<dbReference type="STRING" id="1806891.Cs308_0395"/>
<dbReference type="Pfam" id="PF07661">
    <property type="entry name" value="MORN_2"/>
    <property type="match status" value="5"/>
</dbReference>
<dbReference type="KEGG" id="csaz:Cs308_0395"/>
<dbReference type="InterPro" id="IPR011652">
    <property type="entry name" value="MORN_2"/>
</dbReference>
<dbReference type="AlphaFoldDB" id="A0A1A9HXC1"/>
<keyword evidence="1" id="KW-0808">Transferase</keyword>
<accession>A0A1A9HXC1</accession>
<organism evidence="1 2">
    <name type="scientific">Candidatus Chlamydia sanziniae</name>
    <dbReference type="NCBI Taxonomy" id="1806891"/>
    <lineage>
        <taxon>Bacteria</taxon>
        <taxon>Pseudomonadati</taxon>
        <taxon>Chlamydiota</taxon>
        <taxon>Chlamydiia</taxon>
        <taxon>Chlamydiales</taxon>
        <taxon>Chlamydiaceae</taxon>
        <taxon>Chlamydia/Chlamydophila group</taxon>
        <taxon>Chlamydia</taxon>
    </lineage>
</organism>
<dbReference type="RefSeq" id="WP_066481918.1">
    <property type="nucleotide sequence ID" value="NZ_CP014639.1"/>
</dbReference>
<dbReference type="PATRIC" id="fig|1806891.3.peg.386"/>
<reference evidence="1 2" key="1">
    <citation type="submission" date="2016-03" db="EMBL/GenBank/DDBJ databases">
        <title>Culture-independent genomics supports pathogen discovery for uncultivable bacteria within the genus Chlamydia.</title>
        <authorList>
            <person name="Taylor-Brown A."/>
            <person name="Bachmann N.L."/>
            <person name="Borel N."/>
            <person name="Polkinghorne A."/>
        </authorList>
    </citation>
    <scope>NUCLEOTIDE SEQUENCE [LARGE SCALE GENOMIC DNA]</scope>
    <source>
        <strain evidence="1 2">2742-308</strain>
    </source>
</reference>
<dbReference type="Proteomes" id="UP000078162">
    <property type="component" value="Chromosome"/>
</dbReference>
<protein>
    <submittedName>
        <fullName evidence="1">Phophatidylinositol-4-phosphate 5-kinase</fullName>
    </submittedName>
</protein>
<evidence type="ECO:0000313" key="2">
    <source>
        <dbReference type="Proteomes" id="UP000078162"/>
    </source>
</evidence>
<gene>
    <name evidence="1" type="ORF">Cs308_0395</name>
</gene>
<name>A0A1A9HXC1_9CHLA</name>
<dbReference type="OrthoDB" id="18436at2"/>
<dbReference type="GO" id="GO:0016301">
    <property type="term" value="F:kinase activity"/>
    <property type="evidence" value="ECO:0007669"/>
    <property type="project" value="UniProtKB-KW"/>
</dbReference>
<sequence length="427" mass="48759">MDIKKIFYLFLCCSLIHIVPLYGEVGTYKKLTLTGINIIDRNGLSETICSKEKLKKYAKMDFLSPQPYQKVMRMYKNKRGESVSCLTTYHNNGQLKQYLECVNNRACGRYREWHANGKIKIQAEVLGGIADLHPSAESSWLFDQTTFAYNDAGCLEAIIIYEKGLLEGLSLYYHSNGQIWKECSYHKGHAHGEFFTYTSTGTLLKIQTYQDGKKHGPTIRYEEKSGIVLAHENYNLGYLISAEYRDPHTQEIVFIISNGEGIQAIYGKYAIVETRSFYQGEPNGKITIFDNFGKNILQTYTLSHGVKEGEEYFFYSDTGKPKLLLHWHEGLLQGTVKSWYPNGALESCRELVNNKKSGLFTTYYPEGHVMATEEYDNELLIKGEYFRLGDRHAYTKVEKGCGTAVFFSPLGIITKKIPYQDGKPLTN</sequence>
<dbReference type="Gene3D" id="2.20.110.10">
    <property type="entry name" value="Histone H3 K4-specific methyltransferase SET7/9 N-terminal domain"/>
    <property type="match status" value="2"/>
</dbReference>
<dbReference type="SUPFAM" id="SSF82185">
    <property type="entry name" value="Histone H3 K4-specific methyltransferase SET7/9 N-terminal domain"/>
    <property type="match status" value="2"/>
</dbReference>
<proteinExistence type="predicted"/>